<accession>A0A8H8DMA1</accession>
<keyword evidence="2" id="KW-1133">Transmembrane helix</keyword>
<keyword evidence="4" id="KW-1185">Reference proteome</keyword>
<proteinExistence type="predicted"/>
<organism evidence="3 4">
    <name type="scientific">Olpidium bornovanus</name>
    <dbReference type="NCBI Taxonomy" id="278681"/>
    <lineage>
        <taxon>Eukaryota</taxon>
        <taxon>Fungi</taxon>
        <taxon>Fungi incertae sedis</taxon>
        <taxon>Olpidiomycota</taxon>
        <taxon>Olpidiomycotina</taxon>
        <taxon>Olpidiomycetes</taxon>
        <taxon>Olpidiales</taxon>
        <taxon>Olpidiaceae</taxon>
        <taxon>Olpidium</taxon>
    </lineage>
</organism>
<sequence length="111" mass="12114">MESKLAKRGALKEEEGGGFFFFVIFFIFVSPGLRFVAKLSEPRKTGATRGGGRPGKNHKKAEKGPTGKEIDTAVKEGWLTKQELAAKVVPADAGWKAVLLQGAENEINRRK</sequence>
<name>A0A8H8DMA1_9FUNG</name>
<feature type="region of interest" description="Disordered" evidence="1">
    <location>
        <begin position="41"/>
        <end position="69"/>
    </location>
</feature>
<evidence type="ECO:0000313" key="4">
    <source>
        <dbReference type="Proteomes" id="UP000673691"/>
    </source>
</evidence>
<reference evidence="3 4" key="1">
    <citation type="journal article" name="Sci. Rep.">
        <title>Genome-scale phylogenetic analyses confirm Olpidium as the closest living zoosporic fungus to the non-flagellated, terrestrial fungi.</title>
        <authorList>
            <person name="Chang Y."/>
            <person name="Rochon D."/>
            <person name="Sekimoto S."/>
            <person name="Wang Y."/>
            <person name="Chovatia M."/>
            <person name="Sandor L."/>
            <person name="Salamov A."/>
            <person name="Grigoriev I.V."/>
            <person name="Stajich J.E."/>
            <person name="Spatafora J.W."/>
        </authorList>
    </citation>
    <scope>NUCLEOTIDE SEQUENCE [LARGE SCALE GENOMIC DNA]</scope>
    <source>
        <strain evidence="3">S191</strain>
    </source>
</reference>
<dbReference type="AlphaFoldDB" id="A0A8H8DMA1"/>
<dbReference type="EMBL" id="JAEFCI010001184">
    <property type="protein sequence ID" value="KAG5463072.1"/>
    <property type="molecule type" value="Genomic_DNA"/>
</dbReference>
<dbReference type="Proteomes" id="UP000673691">
    <property type="component" value="Unassembled WGS sequence"/>
</dbReference>
<feature type="non-terminal residue" evidence="3">
    <location>
        <position position="1"/>
    </location>
</feature>
<gene>
    <name evidence="3" type="ORF">BJ554DRAFT_1956</name>
</gene>
<evidence type="ECO:0000313" key="3">
    <source>
        <dbReference type="EMBL" id="KAG5463072.1"/>
    </source>
</evidence>
<feature type="transmembrane region" description="Helical" evidence="2">
    <location>
        <begin position="20"/>
        <end position="37"/>
    </location>
</feature>
<protein>
    <submittedName>
        <fullName evidence="3">Uncharacterized protein</fullName>
    </submittedName>
</protein>
<keyword evidence="2" id="KW-0472">Membrane</keyword>
<keyword evidence="2" id="KW-0812">Transmembrane</keyword>
<evidence type="ECO:0000256" key="2">
    <source>
        <dbReference type="SAM" id="Phobius"/>
    </source>
</evidence>
<comment type="caution">
    <text evidence="3">The sequence shown here is derived from an EMBL/GenBank/DDBJ whole genome shotgun (WGS) entry which is preliminary data.</text>
</comment>
<evidence type="ECO:0000256" key="1">
    <source>
        <dbReference type="SAM" id="MobiDB-lite"/>
    </source>
</evidence>